<dbReference type="PROSITE" id="PS00758">
    <property type="entry name" value="ARGE_DAPE_CPG2_1"/>
    <property type="match status" value="1"/>
</dbReference>
<dbReference type="RefSeq" id="WP_251224048.1">
    <property type="nucleotide sequence ID" value="NZ_JAMBOL010000013.1"/>
</dbReference>
<dbReference type="InterPro" id="IPR001261">
    <property type="entry name" value="ArgE/DapE_CS"/>
</dbReference>
<dbReference type="GO" id="GO:0009014">
    <property type="term" value="F:succinyl-diaminopimelate desuccinylase activity"/>
    <property type="evidence" value="ECO:0007669"/>
    <property type="project" value="UniProtKB-EC"/>
</dbReference>
<dbReference type="PANTHER" id="PTHR43808:SF25">
    <property type="entry name" value="PEPTIDASE M20 DIMERISATION DOMAIN-CONTAINING PROTEIN"/>
    <property type="match status" value="1"/>
</dbReference>
<evidence type="ECO:0000313" key="13">
    <source>
        <dbReference type="Proteomes" id="UP001139179"/>
    </source>
</evidence>
<evidence type="ECO:0000256" key="3">
    <source>
        <dbReference type="ARBA" id="ARBA00005130"/>
    </source>
</evidence>
<dbReference type="Pfam" id="PF01546">
    <property type="entry name" value="Peptidase_M20"/>
    <property type="match status" value="1"/>
</dbReference>
<accession>A0A9X2DQP2</accession>
<keyword evidence="9" id="KW-0170">Cobalt</keyword>
<dbReference type="InterPro" id="IPR011650">
    <property type="entry name" value="Peptidase_M20_dimer"/>
</dbReference>
<organism evidence="12 13">
    <name type="scientific">Halalkalibacter oceani</name>
    <dbReference type="NCBI Taxonomy" id="1653776"/>
    <lineage>
        <taxon>Bacteria</taxon>
        <taxon>Bacillati</taxon>
        <taxon>Bacillota</taxon>
        <taxon>Bacilli</taxon>
        <taxon>Bacillales</taxon>
        <taxon>Bacillaceae</taxon>
        <taxon>Halalkalibacter</taxon>
    </lineage>
</organism>
<comment type="catalytic activity">
    <reaction evidence="10">
        <text>N-succinyl-(2S,6S)-2,6-diaminopimelate + H2O = (2S,6S)-2,6-diaminopimelate + succinate</text>
        <dbReference type="Rhea" id="RHEA:22608"/>
        <dbReference type="ChEBI" id="CHEBI:15377"/>
        <dbReference type="ChEBI" id="CHEBI:30031"/>
        <dbReference type="ChEBI" id="CHEBI:57609"/>
        <dbReference type="ChEBI" id="CHEBI:58087"/>
        <dbReference type="EC" id="3.5.1.18"/>
    </reaction>
</comment>
<evidence type="ECO:0000256" key="8">
    <source>
        <dbReference type="ARBA" id="ARBA00022833"/>
    </source>
</evidence>
<evidence type="ECO:0000256" key="6">
    <source>
        <dbReference type="ARBA" id="ARBA00016853"/>
    </source>
</evidence>
<evidence type="ECO:0000256" key="2">
    <source>
        <dbReference type="ARBA" id="ARBA00001947"/>
    </source>
</evidence>
<evidence type="ECO:0000256" key="1">
    <source>
        <dbReference type="ARBA" id="ARBA00001941"/>
    </source>
</evidence>
<comment type="pathway">
    <text evidence="3">Amino-acid biosynthesis; L-lysine biosynthesis via DAP pathway; LL-2,6-diaminopimelate from (S)-tetrahydrodipicolinate (succinylase route): step 3/3.</text>
</comment>
<dbReference type="Gene3D" id="3.40.630.10">
    <property type="entry name" value="Zn peptidases"/>
    <property type="match status" value="1"/>
</dbReference>
<dbReference type="PANTHER" id="PTHR43808">
    <property type="entry name" value="ACETYLORNITHINE DEACETYLASE"/>
    <property type="match status" value="1"/>
</dbReference>
<dbReference type="EMBL" id="JAMBOL010000013">
    <property type="protein sequence ID" value="MCM3715299.1"/>
    <property type="molecule type" value="Genomic_DNA"/>
</dbReference>
<dbReference type="Gene3D" id="3.30.70.360">
    <property type="match status" value="1"/>
</dbReference>
<dbReference type="Proteomes" id="UP001139179">
    <property type="component" value="Unassembled WGS sequence"/>
</dbReference>
<dbReference type="InterPro" id="IPR002933">
    <property type="entry name" value="Peptidase_M20"/>
</dbReference>
<gene>
    <name evidence="12" type="ORF">M3202_14515</name>
</gene>
<name>A0A9X2DQP2_9BACI</name>
<evidence type="ECO:0000256" key="10">
    <source>
        <dbReference type="ARBA" id="ARBA00051301"/>
    </source>
</evidence>
<comment type="caution">
    <text evidence="12">The sequence shown here is derived from an EMBL/GenBank/DDBJ whole genome shotgun (WGS) entry which is preliminary data.</text>
</comment>
<evidence type="ECO:0000313" key="12">
    <source>
        <dbReference type="EMBL" id="MCM3715299.1"/>
    </source>
</evidence>
<feature type="domain" description="Peptidase M20 dimerisation" evidence="11">
    <location>
        <begin position="211"/>
        <end position="327"/>
    </location>
</feature>
<comment type="similarity">
    <text evidence="4">Belongs to the peptidase M20A family.</text>
</comment>
<protein>
    <recommendedName>
        <fullName evidence="6">Probable succinyl-diaminopimelate desuccinylase</fullName>
        <ecNumber evidence="5">3.5.1.18</ecNumber>
    </recommendedName>
</protein>
<evidence type="ECO:0000256" key="4">
    <source>
        <dbReference type="ARBA" id="ARBA00006247"/>
    </source>
</evidence>
<comment type="cofactor">
    <cofactor evidence="1">
        <name>Co(2+)</name>
        <dbReference type="ChEBI" id="CHEBI:48828"/>
    </cofactor>
</comment>
<dbReference type="EC" id="3.5.1.18" evidence="5"/>
<comment type="cofactor">
    <cofactor evidence="2">
        <name>Zn(2+)</name>
        <dbReference type="ChEBI" id="CHEBI:29105"/>
    </cofactor>
</comment>
<evidence type="ECO:0000256" key="5">
    <source>
        <dbReference type="ARBA" id="ARBA00011921"/>
    </source>
</evidence>
<sequence length="438" mass="48342">MNEKERVLSWIDEHHDDILTTLKELINIPSVNPWFGEATELSDEKGVQAYIADKMKKLGAEVEQWEPNADALREYEGRAGYYPGRDFTNRPNLAATFKGEGDGNSLLLFGHIDVVKEGSNWTKPAFAAEISDGKLYGRGAVDMKGGVASMISAVEALKKTNVPLKGDVVVGTVVDEEAGGMGALDFIAQGYRTDGCILTEPTSLQIAPLCRGILWGKLIIKGRAGHIEMPKADWKDGGAVDAIEKAKLVMKGIDELNEKWSVEKTHPLLPIPCQIYLAQIQGGEYPTAYANRVEITFNAQYLPSERDANLLGGKVKEEIETLMKKVAEQDSWLQANPVKIEWLIDADCAETDSEHPFVQQCAHSLEQLDRKPVIEGLCFHTDMGWPVNVGIPTINFGPGDPRMAHHSDEFVPVDEVIEATKVIALTMIDWCKVKEESD</sequence>
<reference evidence="12" key="1">
    <citation type="submission" date="2022-05" db="EMBL/GenBank/DDBJ databases">
        <title>Comparative Genomics of Spacecraft Associated Microbes.</title>
        <authorList>
            <person name="Tran M.T."/>
            <person name="Wright A."/>
            <person name="Seuylemezian A."/>
            <person name="Eisen J."/>
            <person name="Coil D."/>
        </authorList>
    </citation>
    <scope>NUCLEOTIDE SEQUENCE</scope>
    <source>
        <strain evidence="12">214.1.1</strain>
    </source>
</reference>
<keyword evidence="8" id="KW-0862">Zinc</keyword>
<proteinExistence type="inferred from homology"/>
<dbReference type="NCBIfam" id="TIGR01910">
    <property type="entry name" value="DapE-ArgE"/>
    <property type="match status" value="1"/>
</dbReference>
<dbReference type="SUPFAM" id="SSF53187">
    <property type="entry name" value="Zn-dependent exopeptidases"/>
    <property type="match status" value="1"/>
</dbReference>
<evidence type="ECO:0000259" key="11">
    <source>
        <dbReference type="Pfam" id="PF07687"/>
    </source>
</evidence>
<dbReference type="InterPro" id="IPR050072">
    <property type="entry name" value="Peptidase_M20A"/>
</dbReference>
<dbReference type="InterPro" id="IPR010182">
    <property type="entry name" value="ArgE/DapE"/>
</dbReference>
<evidence type="ECO:0000256" key="7">
    <source>
        <dbReference type="ARBA" id="ARBA00022801"/>
    </source>
</evidence>
<keyword evidence="13" id="KW-1185">Reference proteome</keyword>
<evidence type="ECO:0000256" key="9">
    <source>
        <dbReference type="ARBA" id="ARBA00023285"/>
    </source>
</evidence>
<dbReference type="Pfam" id="PF07687">
    <property type="entry name" value="M20_dimer"/>
    <property type="match status" value="1"/>
</dbReference>
<keyword evidence="7" id="KW-0378">Hydrolase</keyword>
<dbReference type="AlphaFoldDB" id="A0A9X2DQP2"/>